<accession>A0A1B7IMS4</accession>
<organism evidence="1 2">
    <name type="scientific">Buttiauxella brennerae ATCC 51605</name>
    <dbReference type="NCBI Taxonomy" id="1354251"/>
    <lineage>
        <taxon>Bacteria</taxon>
        <taxon>Pseudomonadati</taxon>
        <taxon>Pseudomonadota</taxon>
        <taxon>Gammaproteobacteria</taxon>
        <taxon>Enterobacterales</taxon>
        <taxon>Enterobacteriaceae</taxon>
        <taxon>Buttiauxella</taxon>
    </lineage>
</organism>
<evidence type="ECO:0000313" key="2">
    <source>
        <dbReference type="Proteomes" id="UP000078410"/>
    </source>
</evidence>
<dbReference type="SUPFAM" id="SSF53756">
    <property type="entry name" value="UDP-Glycosyltransferase/glycogen phosphorylase"/>
    <property type="match status" value="1"/>
</dbReference>
<evidence type="ECO:0000313" key="1">
    <source>
        <dbReference type="EMBL" id="OAT30899.1"/>
    </source>
</evidence>
<keyword evidence="2" id="KW-1185">Reference proteome</keyword>
<reference evidence="1 2" key="1">
    <citation type="submission" date="2016-04" db="EMBL/GenBank/DDBJ databases">
        <title>ATOL: Assembling a taxonomically balanced genome-scale reconstruction of the evolutionary history of the Enterobacteriaceae.</title>
        <authorList>
            <person name="Plunkett G.III."/>
            <person name="Neeno-Eckwall E.C."/>
            <person name="Glasner J.D."/>
            <person name="Perna N.T."/>
        </authorList>
    </citation>
    <scope>NUCLEOTIDE SEQUENCE [LARGE SCALE GENOMIC DNA]</scope>
    <source>
        <strain evidence="1 2">ATCC 51605</strain>
    </source>
</reference>
<dbReference type="EMBL" id="LXER01000021">
    <property type="protein sequence ID" value="OAT30899.1"/>
    <property type="molecule type" value="Genomic_DNA"/>
</dbReference>
<dbReference type="PATRIC" id="fig|1354251.4.peg.2709"/>
<comment type="caution">
    <text evidence="1">The sequence shown here is derived from an EMBL/GenBank/DDBJ whole genome shotgun (WGS) entry which is preliminary data.</text>
</comment>
<dbReference type="Proteomes" id="UP000078410">
    <property type="component" value="Unassembled WGS sequence"/>
</dbReference>
<gene>
    <name evidence="1" type="ORF">M975_2626</name>
</gene>
<sequence length="451" mass="51091">MSKSLLLAGLRTIFPGIVRRYRQHMDGMNELRNQGQSQRIEIEKISAQLHQLQSVLDGVHQSVLHAEGSAKLRGEPWRCLFLVHSVETWTSLHDVWLAMVSDPRFEPVVATIPRQYPGSAILEGEEDTHQGLLHLGVPHLRLTAANAMDDLAFIRRLAPHMIFRQSPWEKDISSAFSAAQLSFTRLYYISYGIAPIVQHVVVMLDTLPLLRRCRKIFVVHETVKKLMPASLPVVVTGHPRVAYLQRAEPSWPIETGNRFKIIWSAHHSTETGWNDFGAFWQIYDTMLALAQFYPDVDFLFSPHPALLTRFNALSGDKKEKIDAFRQSWDTLSNTGLITNGNYAGPFKASDLLIVDGLSFLLEYQLNQKPVLFFERQDHTPFSIIGEEVKKGVHSISPDHTDDLMYWVKYFIAGGIDPLEDDQKKLVELLTTNKNPSAAILNAIADDMASPF</sequence>
<name>A0A1B7IMS4_9ENTR</name>
<proteinExistence type="predicted"/>
<protein>
    <submittedName>
        <fullName evidence="1">Uncharacterized protein</fullName>
    </submittedName>
</protein>
<dbReference type="AlphaFoldDB" id="A0A1B7IMS4"/>
<dbReference type="OrthoDB" id="2334812at2"/>
<dbReference type="RefSeq" id="WP_064560097.1">
    <property type="nucleotide sequence ID" value="NZ_LXER01000021.1"/>
</dbReference>